<dbReference type="EMBL" id="DS999644">
    <property type="protein sequence ID" value="EFE74698.2"/>
    <property type="molecule type" value="Genomic_DNA"/>
</dbReference>
<reference evidence="3" key="2">
    <citation type="submission" date="2008-12" db="EMBL/GenBank/DDBJ databases">
        <title>Annotation of Streptomyces roseosporus strain NRRL 15998.</title>
        <authorList>
            <consortium name="The Broad Institute Genome Sequencing Platform"/>
            <consortium name="Broad Institute Microbial Sequencing Center"/>
            <person name="Fischbach M."/>
            <person name="Ward D."/>
            <person name="Young S."/>
            <person name="Kodira C.D."/>
            <person name="Zeng Q."/>
            <person name="Koehrsen M."/>
            <person name="Godfrey P."/>
            <person name="Alvarado L."/>
            <person name="Berlin A.M."/>
            <person name="Borenstein D."/>
            <person name="Chen Z."/>
            <person name="Engels R."/>
            <person name="Freedman E."/>
            <person name="Gellesch M."/>
            <person name="Goldberg J."/>
            <person name="Griggs A."/>
            <person name="Gujja S."/>
            <person name="Heiman D.I."/>
            <person name="Hepburn T.A."/>
            <person name="Howarth C."/>
            <person name="Jen D."/>
            <person name="Larson L."/>
            <person name="Lewis B."/>
            <person name="Mehta T."/>
            <person name="Park D."/>
            <person name="Pearson M."/>
            <person name="Roberts A."/>
            <person name="Saif S."/>
            <person name="Shea T.D."/>
            <person name="Shenoy N."/>
            <person name="Sisk P."/>
            <person name="Stolte C."/>
            <person name="Sykes S.N."/>
            <person name="Walk T."/>
            <person name="White J."/>
            <person name="Yandava C."/>
            <person name="Straight P."/>
            <person name="Clardy J."/>
            <person name="Hung D."/>
            <person name="Kolter R."/>
            <person name="Mekalanos J."/>
            <person name="Walker S."/>
            <person name="Walsh C.T."/>
            <person name="Wieland B.L.C."/>
            <person name="Ilzarbe M."/>
            <person name="Galagan J."/>
            <person name="Nusbaum C."/>
            <person name="Birren B."/>
        </authorList>
    </citation>
    <scope>NUCLEOTIDE SEQUENCE [LARGE SCALE GENOMIC DNA]</scope>
    <source>
        <strain evidence="3">NRRL 15998</strain>
    </source>
</reference>
<evidence type="ECO:0000313" key="3">
    <source>
        <dbReference type="Proteomes" id="UP000003986"/>
    </source>
</evidence>
<protein>
    <submittedName>
        <fullName evidence="2">Predicted protein</fullName>
    </submittedName>
</protein>
<reference evidence="3" key="1">
    <citation type="submission" date="2008-10" db="EMBL/GenBank/DDBJ databases">
        <authorList>
            <person name="Molnar K."/>
        </authorList>
    </citation>
    <scope>NUCLEOTIDE SEQUENCE [LARGE SCALE GENOMIC DNA]</scope>
    <source>
        <strain evidence="3">NRRL 15998</strain>
    </source>
</reference>
<organism evidence="2 3">
    <name type="scientific">Streptomyces filamentosus NRRL 15998</name>
    <dbReference type="NCBI Taxonomy" id="457431"/>
    <lineage>
        <taxon>Bacteria</taxon>
        <taxon>Bacillati</taxon>
        <taxon>Actinomycetota</taxon>
        <taxon>Actinomycetes</taxon>
        <taxon>Kitasatosporales</taxon>
        <taxon>Streptomycetaceae</taxon>
        <taxon>Streptomyces</taxon>
    </lineage>
</organism>
<feature type="region of interest" description="Disordered" evidence="1">
    <location>
        <begin position="21"/>
        <end position="43"/>
    </location>
</feature>
<proteinExistence type="predicted"/>
<name>D6AEH2_STRFL</name>
<accession>D6AEH2</accession>
<dbReference type="Proteomes" id="UP000003986">
    <property type="component" value="Unassembled WGS sequence"/>
</dbReference>
<evidence type="ECO:0000313" key="2">
    <source>
        <dbReference type="EMBL" id="EFE74698.2"/>
    </source>
</evidence>
<sequence>MFEVPLADDALQHETCAAAANDGVYKGERTPDPSSTIDQEDDP</sequence>
<dbReference type="AlphaFoldDB" id="D6AEH2"/>
<gene>
    <name evidence="2" type="ORF">SSGG_02064</name>
</gene>
<evidence type="ECO:0000256" key="1">
    <source>
        <dbReference type="SAM" id="MobiDB-lite"/>
    </source>
</evidence>